<dbReference type="GO" id="GO:0009055">
    <property type="term" value="F:electron transfer activity"/>
    <property type="evidence" value="ECO:0007669"/>
    <property type="project" value="InterPro"/>
</dbReference>
<dbReference type="PANTHER" id="PTHR34052">
    <property type="entry name" value="GLYCINE-RICH PROTEIN-LIKE"/>
    <property type="match status" value="1"/>
</dbReference>
<proteinExistence type="predicted"/>
<sequence length="153" mass="17654">MGFRSEIGYTQIIFLLILGTVSVLGVGNMAKTIVVGGSEGWRFGFNYTVWAFNNGPYYLNDTLVFKYDPPNSTTHPHNVYLLRDFWSYRRCDMRRAKMIGNVTDGVGEGLKVVLKRWQPYYFACTERDGYHCNQGQMKFPIFPMPRCRNTTHG</sequence>
<keyword evidence="4" id="KW-1185">Reference proteome</keyword>
<dbReference type="OrthoDB" id="1839683at2759"/>
<accession>A0A9Q0HCN0</accession>
<organism evidence="3 4">
    <name type="scientific">Protea cynaroides</name>
    <dbReference type="NCBI Taxonomy" id="273540"/>
    <lineage>
        <taxon>Eukaryota</taxon>
        <taxon>Viridiplantae</taxon>
        <taxon>Streptophyta</taxon>
        <taxon>Embryophyta</taxon>
        <taxon>Tracheophyta</taxon>
        <taxon>Spermatophyta</taxon>
        <taxon>Magnoliopsida</taxon>
        <taxon>Proteales</taxon>
        <taxon>Proteaceae</taxon>
        <taxon>Protea</taxon>
    </lineage>
</organism>
<dbReference type="SUPFAM" id="SSF49503">
    <property type="entry name" value="Cupredoxins"/>
    <property type="match status" value="1"/>
</dbReference>
<dbReference type="Pfam" id="PF02298">
    <property type="entry name" value="Cu_bind_like"/>
    <property type="match status" value="1"/>
</dbReference>
<dbReference type="Gene3D" id="2.60.40.420">
    <property type="entry name" value="Cupredoxins - blue copper proteins"/>
    <property type="match status" value="1"/>
</dbReference>
<evidence type="ECO:0000313" key="3">
    <source>
        <dbReference type="EMBL" id="KAJ4963967.1"/>
    </source>
</evidence>
<keyword evidence="1" id="KW-0812">Transmembrane</keyword>
<gene>
    <name evidence="3" type="ORF">NE237_023906</name>
</gene>
<keyword evidence="1" id="KW-0472">Membrane</keyword>
<dbReference type="PROSITE" id="PS51485">
    <property type="entry name" value="PHYTOCYANIN"/>
    <property type="match status" value="1"/>
</dbReference>
<comment type="caution">
    <text evidence="3">The sequence shown here is derived from an EMBL/GenBank/DDBJ whole genome shotgun (WGS) entry which is preliminary data.</text>
</comment>
<dbReference type="InterPro" id="IPR003245">
    <property type="entry name" value="Phytocyanin_dom"/>
</dbReference>
<evidence type="ECO:0000313" key="4">
    <source>
        <dbReference type="Proteomes" id="UP001141806"/>
    </source>
</evidence>
<keyword evidence="1" id="KW-1133">Transmembrane helix</keyword>
<evidence type="ECO:0000256" key="1">
    <source>
        <dbReference type="SAM" id="Phobius"/>
    </source>
</evidence>
<reference evidence="3" key="1">
    <citation type="journal article" date="2023" name="Plant J.">
        <title>The genome of the king protea, Protea cynaroides.</title>
        <authorList>
            <person name="Chang J."/>
            <person name="Duong T.A."/>
            <person name="Schoeman C."/>
            <person name="Ma X."/>
            <person name="Roodt D."/>
            <person name="Barker N."/>
            <person name="Li Z."/>
            <person name="Van de Peer Y."/>
            <person name="Mizrachi E."/>
        </authorList>
    </citation>
    <scope>NUCLEOTIDE SEQUENCE</scope>
    <source>
        <tissue evidence="3">Young leaves</tissue>
    </source>
</reference>
<dbReference type="InterPro" id="IPR008972">
    <property type="entry name" value="Cupredoxin"/>
</dbReference>
<dbReference type="EMBL" id="JAMYWD010000008">
    <property type="protein sequence ID" value="KAJ4963967.1"/>
    <property type="molecule type" value="Genomic_DNA"/>
</dbReference>
<evidence type="ECO:0000259" key="2">
    <source>
        <dbReference type="PROSITE" id="PS51485"/>
    </source>
</evidence>
<dbReference type="PANTHER" id="PTHR34052:SF1">
    <property type="entry name" value="OS06G0216700 PROTEIN"/>
    <property type="match status" value="1"/>
</dbReference>
<dbReference type="Proteomes" id="UP001141806">
    <property type="component" value="Unassembled WGS sequence"/>
</dbReference>
<protein>
    <recommendedName>
        <fullName evidence="2">Phytocyanin domain-containing protein</fullName>
    </recommendedName>
</protein>
<dbReference type="AlphaFoldDB" id="A0A9Q0HCN0"/>
<feature type="transmembrane region" description="Helical" evidence="1">
    <location>
        <begin position="12"/>
        <end position="30"/>
    </location>
</feature>
<name>A0A9Q0HCN0_9MAGN</name>
<feature type="domain" description="Phytocyanin" evidence="2">
    <location>
        <begin position="31"/>
        <end position="145"/>
    </location>
</feature>